<dbReference type="PRINTS" id="PR00419">
    <property type="entry name" value="ADXRDTASE"/>
</dbReference>
<dbReference type="Proteomes" id="UP000315522">
    <property type="component" value="Unassembled WGS sequence"/>
</dbReference>
<gene>
    <name evidence="2" type="primary">PAO4</name>
    <name evidence="2" type="ORF">LAWI1_G002325</name>
</gene>
<evidence type="ECO:0000313" key="2">
    <source>
        <dbReference type="EMBL" id="TVY93586.1"/>
    </source>
</evidence>
<accession>A0A559MKU6</accession>
<dbReference type="InterPro" id="IPR036188">
    <property type="entry name" value="FAD/NAD-bd_sf"/>
</dbReference>
<dbReference type="GO" id="GO:0050660">
    <property type="term" value="F:flavin adenine dinucleotide binding"/>
    <property type="evidence" value="ECO:0007669"/>
    <property type="project" value="TreeGrafter"/>
</dbReference>
<dbReference type="PANTHER" id="PTHR10742:SF414">
    <property type="entry name" value="CONTAINING AMINE OXIDASE, PUTATIVE (AFU_ORTHOLOGUE AFUA_3G12150)-RELATED"/>
    <property type="match status" value="1"/>
</dbReference>
<dbReference type="GO" id="GO:0016491">
    <property type="term" value="F:oxidoreductase activity"/>
    <property type="evidence" value="ECO:0007669"/>
    <property type="project" value="InterPro"/>
</dbReference>
<proteinExistence type="predicted"/>
<dbReference type="SUPFAM" id="SSF51905">
    <property type="entry name" value="FAD/NAD(P)-binding domain"/>
    <property type="match status" value="1"/>
</dbReference>
<reference evidence="2 3" key="1">
    <citation type="submission" date="2018-05" db="EMBL/GenBank/DDBJ databases">
        <title>Genome sequencing and assembly of the regulated plant pathogen Lachnellula willkommii and related sister species for the development of diagnostic species identification markers.</title>
        <authorList>
            <person name="Giroux E."/>
            <person name="Bilodeau G."/>
        </authorList>
    </citation>
    <scope>NUCLEOTIDE SEQUENCE [LARGE SCALE GENOMIC DNA]</scope>
    <source>
        <strain evidence="2 3">CBS 172.35</strain>
    </source>
</reference>
<feature type="domain" description="Amine oxidase" evidence="1">
    <location>
        <begin position="67"/>
        <end position="518"/>
    </location>
</feature>
<name>A0A559MKU6_9HELO</name>
<dbReference type="EMBL" id="QGML01000110">
    <property type="protein sequence ID" value="TVY93586.1"/>
    <property type="molecule type" value="Genomic_DNA"/>
</dbReference>
<dbReference type="AlphaFoldDB" id="A0A559MKU6"/>
<dbReference type="GO" id="GO:0006338">
    <property type="term" value="P:chromatin remodeling"/>
    <property type="evidence" value="ECO:0007669"/>
    <property type="project" value="TreeGrafter"/>
</dbReference>
<protein>
    <submittedName>
        <fullName evidence="2">Putative polyamine oxidase</fullName>
    </submittedName>
</protein>
<comment type="caution">
    <text evidence="2">The sequence shown here is derived from an EMBL/GenBank/DDBJ whole genome shotgun (WGS) entry which is preliminary data.</text>
</comment>
<dbReference type="Gene3D" id="3.50.50.60">
    <property type="entry name" value="FAD/NAD(P)-binding domain"/>
    <property type="match status" value="1"/>
</dbReference>
<dbReference type="GO" id="GO:0003682">
    <property type="term" value="F:chromatin binding"/>
    <property type="evidence" value="ECO:0007669"/>
    <property type="project" value="TreeGrafter"/>
</dbReference>
<dbReference type="InterPro" id="IPR002937">
    <property type="entry name" value="Amino_oxidase"/>
</dbReference>
<dbReference type="Gene3D" id="3.90.660.10">
    <property type="match status" value="1"/>
</dbReference>
<dbReference type="Pfam" id="PF01593">
    <property type="entry name" value="Amino_oxidase"/>
    <property type="match status" value="1"/>
</dbReference>
<organism evidence="2 3">
    <name type="scientific">Lachnellula willkommii</name>
    <dbReference type="NCBI Taxonomy" id="215461"/>
    <lineage>
        <taxon>Eukaryota</taxon>
        <taxon>Fungi</taxon>
        <taxon>Dikarya</taxon>
        <taxon>Ascomycota</taxon>
        <taxon>Pezizomycotina</taxon>
        <taxon>Leotiomycetes</taxon>
        <taxon>Helotiales</taxon>
        <taxon>Lachnaceae</taxon>
        <taxon>Lachnellula</taxon>
    </lineage>
</organism>
<sequence>MDAYSISYTTPSRRGSSRIYQDLATCRLASRRFSTIQVDPLDMESSDKLRIPNHSQPPRIGIVGAGISGLRCADVLLQHGFKVTILEGRDRIGGRMHQTRLSSGQLIDVGPNWIHGTDSNPILDLAKETNTPTHTWEEQTNIFDETGTALKDGNPLMEAMWGIIVEAFKHSGKNTADIDPEESLYDFFVKKSRGLFTGQDDAEQQRKILLQMAELWGAFVGSPVQKQSLKFFWLEECIDGENLFCAGTYQKILALIAKPALEKAEIKLSTKITKFETQNDIVTLEAEDGRQFEFDEVVVTTPLGWLKANKPAFHPPISERLSQAIDSIGYGNLDKVYINFPRAFWLSDKDTAEDQFSGFTHWMSPTYASDKNPQKWNQEAVDMNTLPKSCSHSTLLFYFYGDQSLKLAKDLAALPSETEKHDYLVQFFKPYYSRLPYYKEGSKDCIPVSSLATNWVLDELAGNGSYSTFRTGLKEGDKDIEVMREGLPGRSLWFAGEHTAPFVALGTVTGAYWSGEAVGKRIADAYGMAGRTGKNEFSLQGKASTDGAKEINVRGFADKALEK</sequence>
<dbReference type="InterPro" id="IPR050281">
    <property type="entry name" value="Flavin_monoamine_oxidase"/>
</dbReference>
<keyword evidence="3" id="KW-1185">Reference proteome</keyword>
<evidence type="ECO:0000259" key="1">
    <source>
        <dbReference type="Pfam" id="PF01593"/>
    </source>
</evidence>
<dbReference type="PANTHER" id="PTHR10742">
    <property type="entry name" value="FLAVIN MONOAMINE OXIDASE"/>
    <property type="match status" value="1"/>
</dbReference>
<dbReference type="SUPFAM" id="SSF54373">
    <property type="entry name" value="FAD-linked reductases, C-terminal domain"/>
    <property type="match status" value="1"/>
</dbReference>
<evidence type="ECO:0000313" key="3">
    <source>
        <dbReference type="Proteomes" id="UP000315522"/>
    </source>
</evidence>